<evidence type="ECO:0000256" key="1">
    <source>
        <dbReference type="SAM" id="MobiDB-lite"/>
    </source>
</evidence>
<keyword evidence="3" id="KW-1185">Reference proteome</keyword>
<proteinExistence type="predicted"/>
<evidence type="ECO:0000313" key="2">
    <source>
        <dbReference type="EMBL" id="KNC46458.1"/>
    </source>
</evidence>
<dbReference type="AlphaFoldDB" id="A0A0L0D574"/>
<dbReference type="RefSeq" id="XP_013760749.1">
    <property type="nucleotide sequence ID" value="XM_013905295.1"/>
</dbReference>
<feature type="compositionally biased region" description="Polar residues" evidence="1">
    <location>
        <begin position="308"/>
        <end position="317"/>
    </location>
</feature>
<reference evidence="2 3" key="1">
    <citation type="submission" date="2010-05" db="EMBL/GenBank/DDBJ databases">
        <title>The Genome Sequence of Thecamonas trahens ATCC 50062.</title>
        <authorList>
            <consortium name="The Broad Institute Genome Sequencing Platform"/>
            <person name="Russ C."/>
            <person name="Cuomo C."/>
            <person name="Shea T."/>
            <person name="Young S.K."/>
            <person name="Zeng Q."/>
            <person name="Koehrsen M."/>
            <person name="Haas B."/>
            <person name="Borodovsky M."/>
            <person name="Guigo R."/>
            <person name="Alvarado L."/>
            <person name="Berlin A."/>
            <person name="Bochicchio J."/>
            <person name="Borenstein D."/>
            <person name="Chapman S."/>
            <person name="Chen Z."/>
            <person name="Freedman E."/>
            <person name="Gellesch M."/>
            <person name="Goldberg J."/>
            <person name="Griggs A."/>
            <person name="Gujja S."/>
            <person name="Heilman E."/>
            <person name="Heiman D."/>
            <person name="Hepburn T."/>
            <person name="Howarth C."/>
            <person name="Jen D."/>
            <person name="Larson L."/>
            <person name="Mehta T."/>
            <person name="Park D."/>
            <person name="Pearson M."/>
            <person name="Roberts A."/>
            <person name="Saif S."/>
            <person name="Shenoy N."/>
            <person name="Sisk P."/>
            <person name="Stolte C."/>
            <person name="Sykes S."/>
            <person name="Thomson T."/>
            <person name="Walk T."/>
            <person name="White J."/>
            <person name="Yandava C."/>
            <person name="Burger G."/>
            <person name="Gray M.W."/>
            <person name="Holland P.W.H."/>
            <person name="King N."/>
            <person name="Lang F.B.F."/>
            <person name="Roger A.J."/>
            <person name="Ruiz-Trillo I."/>
            <person name="Lander E."/>
            <person name="Nusbaum C."/>
        </authorList>
    </citation>
    <scope>NUCLEOTIDE SEQUENCE [LARGE SCALE GENOMIC DNA]</scope>
    <source>
        <strain evidence="2 3">ATCC 50062</strain>
    </source>
</reference>
<dbReference type="EMBL" id="GL349442">
    <property type="protein sequence ID" value="KNC46458.1"/>
    <property type="molecule type" value="Genomic_DNA"/>
</dbReference>
<sequence>MTRSLSPFPPHYPTAPVKSLHGALHRLHLLATSVPTPLPLLEFLDDRENVIKLAGNIVGTLTRFCNDSHVQRHGALALAALANISTPFAGLAEEKGASAVMLHAIYQRRKRFVDDKIDTRKAYCADAEVLLGYVGIVERFSLVSNAHFEQNPHEALLIPALVGRLESPTALQGLVRLFSFFVVLDPVITLRTARVVIDRATALLASPEAWPPSLTAVLIQVVALIHSYPAGRAMVESRRGDLARAIEATFETHVYADERQSEEICMLILRFLEQIDLPLAESAASSAGAARSIAMRRRSLSAQRTPKDQSTGSSCQMESDVVPYTHLAEFSPGQ</sequence>
<name>A0A0L0D574_THETB</name>
<organism evidence="2 3">
    <name type="scientific">Thecamonas trahens ATCC 50062</name>
    <dbReference type="NCBI Taxonomy" id="461836"/>
    <lineage>
        <taxon>Eukaryota</taxon>
        <taxon>Apusozoa</taxon>
        <taxon>Apusomonadida</taxon>
        <taxon>Apusomonadidae</taxon>
        <taxon>Thecamonas</taxon>
    </lineage>
</organism>
<protein>
    <submittedName>
        <fullName evidence="2">Uncharacterized protein</fullName>
    </submittedName>
</protein>
<dbReference type="Proteomes" id="UP000054408">
    <property type="component" value="Unassembled WGS sequence"/>
</dbReference>
<accession>A0A0L0D574</accession>
<feature type="region of interest" description="Disordered" evidence="1">
    <location>
        <begin position="297"/>
        <end position="320"/>
    </location>
</feature>
<dbReference type="GeneID" id="25562560"/>
<gene>
    <name evidence="2" type="ORF">AMSG_02915</name>
</gene>
<evidence type="ECO:0000313" key="3">
    <source>
        <dbReference type="Proteomes" id="UP000054408"/>
    </source>
</evidence>